<feature type="compositionally biased region" description="Acidic residues" evidence="8">
    <location>
        <begin position="440"/>
        <end position="460"/>
    </location>
</feature>
<keyword evidence="4" id="KW-0547">Nucleotide-binding</keyword>
<feature type="compositionally biased region" description="Gly residues" evidence="8">
    <location>
        <begin position="371"/>
        <end position="384"/>
    </location>
</feature>
<reference evidence="11 12" key="1">
    <citation type="submission" date="2019-07" db="EMBL/GenBank/DDBJ databases">
        <title>Genomes of Cafeteria roenbergensis.</title>
        <authorList>
            <person name="Fischer M.G."/>
            <person name="Hackl T."/>
            <person name="Roman M."/>
        </authorList>
    </citation>
    <scope>NUCLEOTIDE SEQUENCE [LARGE SCALE GENOMIC DNA]</scope>
    <source>
        <strain evidence="11 12">E4-10P</strain>
    </source>
</reference>
<feature type="transmembrane region" description="Helical" evidence="9">
    <location>
        <begin position="1561"/>
        <end position="1582"/>
    </location>
</feature>
<dbReference type="FunFam" id="3.40.50.300:FF:000367">
    <property type="entry name" value="ABC transporter G family member 24"/>
    <property type="match status" value="1"/>
</dbReference>
<dbReference type="Gene3D" id="3.40.50.300">
    <property type="entry name" value="P-loop containing nucleotide triphosphate hydrolases"/>
    <property type="match status" value="1"/>
</dbReference>
<dbReference type="InterPro" id="IPR050352">
    <property type="entry name" value="ABCG_transporters"/>
</dbReference>
<evidence type="ECO:0000256" key="2">
    <source>
        <dbReference type="ARBA" id="ARBA00022448"/>
    </source>
</evidence>
<feature type="transmembrane region" description="Helical" evidence="9">
    <location>
        <begin position="1328"/>
        <end position="1348"/>
    </location>
</feature>
<dbReference type="OrthoDB" id="66620at2759"/>
<evidence type="ECO:0000256" key="7">
    <source>
        <dbReference type="ARBA" id="ARBA00023136"/>
    </source>
</evidence>
<evidence type="ECO:0000259" key="10">
    <source>
        <dbReference type="PROSITE" id="PS50893"/>
    </source>
</evidence>
<dbReference type="InterPro" id="IPR003439">
    <property type="entry name" value="ABC_transporter-like_ATP-bd"/>
</dbReference>
<feature type="compositionally biased region" description="Gly residues" evidence="8">
    <location>
        <begin position="461"/>
        <end position="471"/>
    </location>
</feature>
<feature type="transmembrane region" description="Helical" evidence="9">
    <location>
        <begin position="1485"/>
        <end position="1505"/>
    </location>
</feature>
<sequence>MAAGRADCVRVLNLPSAPSGSDWFAVGLATKRSAGAPFELEGAGGKGLGFASTVSLLPSAMLVAVSSACGSVSAAVDAALFKSGGDSESAAACARAVDVLDACLTDSMPPDAADEDPLEAGLAVLEALARLARRGVTSWLQAGTSLPRHSVLRGEARRLVQATGWSDPGFALVVVGRALALVTLGLERAPDASRAHAAVAVVASLAQAVKLRSAHDELYHLLDCWCGTVGVLLAGHAATAAEAASPGVAAITAAAASPDVGLGCATLFSILAPAAGRCGTALYLRRSSGRATVAASEARARDLAAAAAAAAGDEDADADFEVAGAAHPGEMLAWLVGCGFTPGALTRGLVDSEGGSGGAGVPLFDAEAGKHGGGGGGGEEGGGGGEEEGARGGAADWGSAWAAGEAAMAPDREGVADAAGARLPRPASARFEGGSGAHSEDEEEEEEEEEGDEDDEDEEGVAGGGRGGGISMDGIDEETMAALGMAAMAGDEDAAALLEALGQGFGGEGGHAGLREMLGSLSPGAHGEDAGGVYDDDDDGAFGEEEAEALHAASAALGIPPELLAMLSQAGPEEAAMMMSQLGLDAAEIEAANAVAELGCSAAIAPWPADVTRATKLAGRASGDPAMGNTVPLVCKFSPAASAVVLPTSPWCECPPGMFCPNISKGVWASVRNLTCPSACPPTEACARERLQGKYCEPQGIYEPVLCPAGSFCPNSSLMFPCPEGHFCPKGSPAPYECPPMSICPPSTEMRVFYGGVVGFAILDVLIVVIVLLHGLCWRPRVLKLREQRAKAAGGLLRENGTTAMPTGAQETWWVLSSVCGFGSGCHEARRRLASAADAPVGSSGRASAGSVADGDYHPALGGLDDADDAADEAKLGVSRAALVPSGDSRGRGAMLSLNGGSGRAGKRERLLVGGAGEDGAEFTAGNSRVERARRVLVEAFTSANKGCQLEIEFKDLQWATPAGRVILHGVSGSISPGRFTAIMGPSGAGKTTLLSVLLGKNKRSAGTLRIGGVEAEPTQYKKLFGFVPQDDVLLPELTVRENVAFSARMRLPRSGWDEARVQRHVDAIVDSLGLTEVADSLVGDASRRGISGGQKKRCSIGLELAAAPCVLLLDEPTSGLDSSAALEVCETLRMVANLGITVVAVIHQPRVEIFEQIDDLVLLEPGGRVAFQGPQQAAVPYFSETCGMVVPPSHNPADVMLDLVSGKQQRPRGRECAGECADAGGAVSEAGIELGASAHGAATRPPREAGEAFVASAVWVREGGAAWVRTWEEANGAVPVGDLAPGALSADKAERDLAKELIAGRGASFVRQLWLCLRRAFLQQYRLIPALALEMGVAVLAGTAMGASVGRLPELYNGVLKLPFTAISPSPLPTIIPSLGMYIALAVGVSAAPAGVMTFGEERLTYFREASAGHNRLAYFVAKNLASLPRVAADGLHFTALFVVFAHPFTSFGELYSIVVLEYLAVYGLSAMMGMVVPRENAALLAVIVAIIAGVLCGFGPSIVQGRTWGIGWLQDTSYARWGNEAFFTMETKPYRALFMVDEVSAPFWGYTLDRVALDLFFMFAIAMAYRAVAFVLMVCLNRRKQL</sequence>
<dbReference type="PROSITE" id="PS50893">
    <property type="entry name" value="ABC_TRANSPORTER_2"/>
    <property type="match status" value="1"/>
</dbReference>
<dbReference type="PANTHER" id="PTHR48041">
    <property type="entry name" value="ABC TRANSPORTER G FAMILY MEMBER 28"/>
    <property type="match status" value="1"/>
</dbReference>
<accession>A0A5A8E4F5</accession>
<dbReference type="Pfam" id="PF19055">
    <property type="entry name" value="ABC2_membrane_7"/>
    <property type="match status" value="2"/>
</dbReference>
<dbReference type="InterPro" id="IPR003593">
    <property type="entry name" value="AAA+_ATPase"/>
</dbReference>
<dbReference type="PANTHER" id="PTHR48041:SF91">
    <property type="entry name" value="ABC TRANSPORTER G FAMILY MEMBER 28"/>
    <property type="match status" value="1"/>
</dbReference>
<feature type="domain" description="ABC transporter" evidence="10">
    <location>
        <begin position="952"/>
        <end position="1191"/>
    </location>
</feature>
<dbReference type="InterPro" id="IPR043926">
    <property type="entry name" value="ABCG_dom"/>
</dbReference>
<dbReference type="CDD" id="cd03213">
    <property type="entry name" value="ABCG_EPDR"/>
    <property type="match status" value="1"/>
</dbReference>
<protein>
    <recommendedName>
        <fullName evidence="10">ABC transporter domain-containing protein</fullName>
    </recommendedName>
</protein>
<feature type="transmembrane region" description="Helical" evidence="9">
    <location>
        <begin position="1432"/>
        <end position="1450"/>
    </location>
</feature>
<evidence type="ECO:0000313" key="12">
    <source>
        <dbReference type="Proteomes" id="UP000322899"/>
    </source>
</evidence>
<dbReference type="GO" id="GO:0016887">
    <property type="term" value="F:ATP hydrolysis activity"/>
    <property type="evidence" value="ECO:0007669"/>
    <property type="project" value="InterPro"/>
</dbReference>
<evidence type="ECO:0000256" key="9">
    <source>
        <dbReference type="SAM" id="Phobius"/>
    </source>
</evidence>
<evidence type="ECO:0000256" key="3">
    <source>
        <dbReference type="ARBA" id="ARBA00022692"/>
    </source>
</evidence>
<dbReference type="SMART" id="SM00382">
    <property type="entry name" value="AAA"/>
    <property type="match status" value="1"/>
</dbReference>
<dbReference type="InterPro" id="IPR027417">
    <property type="entry name" value="P-loop_NTPase"/>
</dbReference>
<evidence type="ECO:0000256" key="6">
    <source>
        <dbReference type="ARBA" id="ARBA00022989"/>
    </source>
</evidence>
<keyword evidence="5" id="KW-0067">ATP-binding</keyword>
<feature type="region of interest" description="Disordered" evidence="8">
    <location>
        <begin position="354"/>
        <end position="394"/>
    </location>
</feature>
<feature type="transmembrane region" description="Helical" evidence="9">
    <location>
        <begin position="752"/>
        <end position="776"/>
    </location>
</feature>
<dbReference type="EMBL" id="VLTO01000057">
    <property type="protein sequence ID" value="KAA0170980.1"/>
    <property type="molecule type" value="Genomic_DNA"/>
</dbReference>
<name>A0A5A8E4F5_CAFRO</name>
<organism evidence="11 12">
    <name type="scientific">Cafeteria roenbergensis</name>
    <name type="common">Marine flagellate</name>
    <dbReference type="NCBI Taxonomy" id="33653"/>
    <lineage>
        <taxon>Eukaryota</taxon>
        <taxon>Sar</taxon>
        <taxon>Stramenopiles</taxon>
        <taxon>Bigyra</taxon>
        <taxon>Opalozoa</taxon>
        <taxon>Bicosoecida</taxon>
        <taxon>Cafeteriaceae</taxon>
        <taxon>Cafeteria</taxon>
    </lineage>
</organism>
<keyword evidence="7 9" id="KW-0472">Membrane</keyword>
<comment type="subcellular location">
    <subcellularLocation>
        <location evidence="1">Membrane</location>
        <topology evidence="1">Multi-pass membrane protein</topology>
    </subcellularLocation>
</comment>
<feature type="transmembrane region" description="Helical" evidence="9">
    <location>
        <begin position="1380"/>
        <end position="1400"/>
    </location>
</feature>
<dbReference type="GO" id="GO:0140359">
    <property type="term" value="F:ABC-type transporter activity"/>
    <property type="evidence" value="ECO:0007669"/>
    <property type="project" value="InterPro"/>
</dbReference>
<evidence type="ECO:0000313" key="11">
    <source>
        <dbReference type="EMBL" id="KAA0170980.1"/>
    </source>
</evidence>
<dbReference type="GO" id="GO:0005524">
    <property type="term" value="F:ATP binding"/>
    <property type="evidence" value="ECO:0007669"/>
    <property type="project" value="UniProtKB-KW"/>
</dbReference>
<evidence type="ECO:0000256" key="8">
    <source>
        <dbReference type="SAM" id="MobiDB-lite"/>
    </source>
</evidence>
<evidence type="ECO:0000256" key="5">
    <source>
        <dbReference type="ARBA" id="ARBA00022840"/>
    </source>
</evidence>
<keyword evidence="3 9" id="KW-0812">Transmembrane</keyword>
<gene>
    <name evidence="11" type="ORF">FNF27_06457</name>
</gene>
<dbReference type="SUPFAM" id="SSF52540">
    <property type="entry name" value="P-loop containing nucleoside triphosphate hydrolases"/>
    <property type="match status" value="1"/>
</dbReference>
<proteinExistence type="predicted"/>
<dbReference type="GO" id="GO:0016020">
    <property type="term" value="C:membrane"/>
    <property type="evidence" value="ECO:0007669"/>
    <property type="project" value="UniProtKB-SubCell"/>
</dbReference>
<dbReference type="Proteomes" id="UP000322899">
    <property type="component" value="Unassembled WGS sequence"/>
</dbReference>
<keyword evidence="2" id="KW-0813">Transport</keyword>
<evidence type="ECO:0000256" key="4">
    <source>
        <dbReference type="ARBA" id="ARBA00022741"/>
    </source>
</evidence>
<dbReference type="Pfam" id="PF00005">
    <property type="entry name" value="ABC_tran"/>
    <property type="match status" value="1"/>
</dbReference>
<evidence type="ECO:0000256" key="1">
    <source>
        <dbReference type="ARBA" id="ARBA00004141"/>
    </source>
</evidence>
<feature type="transmembrane region" description="Helical" evidence="9">
    <location>
        <begin position="1456"/>
        <end position="1478"/>
    </location>
</feature>
<feature type="region of interest" description="Disordered" evidence="8">
    <location>
        <begin position="416"/>
        <end position="473"/>
    </location>
</feature>
<keyword evidence="6 9" id="KW-1133">Transmembrane helix</keyword>
<comment type="caution">
    <text evidence="11">The sequence shown here is derived from an EMBL/GenBank/DDBJ whole genome shotgun (WGS) entry which is preliminary data.</text>
</comment>